<proteinExistence type="predicted"/>
<gene>
    <name evidence="1" type="ORF">IH772_31510</name>
</gene>
<feature type="non-terminal residue" evidence="1">
    <location>
        <position position="1"/>
    </location>
</feature>
<evidence type="ECO:0000313" key="1">
    <source>
        <dbReference type="EMBL" id="MBE0981557.1"/>
    </source>
</evidence>
<dbReference type="AlphaFoldDB" id="A0AAP1RCE4"/>
<protein>
    <submittedName>
        <fullName evidence="1">Peptidase</fullName>
    </submittedName>
</protein>
<evidence type="ECO:0000313" key="2">
    <source>
        <dbReference type="Proteomes" id="UP000640866"/>
    </source>
</evidence>
<dbReference type="EMBL" id="JACZOI010000997">
    <property type="protein sequence ID" value="MBE0981557.1"/>
    <property type="molecule type" value="Genomic_DNA"/>
</dbReference>
<name>A0AAP1RCE4_ECOLX</name>
<comment type="caution">
    <text evidence="1">The sequence shown here is derived from an EMBL/GenBank/DDBJ whole genome shotgun (WGS) entry which is preliminary data.</text>
</comment>
<organism evidence="1 2">
    <name type="scientific">Escherichia coli</name>
    <dbReference type="NCBI Taxonomy" id="562"/>
    <lineage>
        <taxon>Bacteria</taxon>
        <taxon>Pseudomonadati</taxon>
        <taxon>Pseudomonadota</taxon>
        <taxon>Gammaproteobacteria</taxon>
        <taxon>Enterobacterales</taxon>
        <taxon>Enterobacteriaceae</taxon>
        <taxon>Escherichia</taxon>
    </lineage>
</organism>
<accession>A0AAP1RCE4</accession>
<reference evidence="1" key="1">
    <citation type="submission" date="2020-09" db="EMBL/GenBank/DDBJ databases">
        <title>Emerging polyconal dissemination of OXA-244-producing E. coli in France.</title>
        <authorList>
            <person name="Emeraud C."/>
            <person name="Girlich D."/>
            <person name="Bonnin R.A."/>
            <person name="Jousset A.B."/>
            <person name="Naas T."/>
            <person name="Dortet L."/>
        </authorList>
    </citation>
    <scope>NUCLEOTIDE SEQUENCE</scope>
    <source>
        <strain evidence="1">225E3</strain>
    </source>
</reference>
<sequence length="33" mass="3577">PLAVSLYDYINDASALACLINLSLNPSEVRGRK</sequence>
<dbReference type="Proteomes" id="UP000640866">
    <property type="component" value="Unassembled WGS sequence"/>
</dbReference>